<evidence type="ECO:0000313" key="4">
    <source>
        <dbReference type="Proteomes" id="UP001303473"/>
    </source>
</evidence>
<name>A0AAN6NHB6_9PEZI</name>
<protein>
    <submittedName>
        <fullName evidence="3">Family of serine hydrolases 1</fullName>
    </submittedName>
</protein>
<dbReference type="GO" id="GO:0005634">
    <property type="term" value="C:nucleus"/>
    <property type="evidence" value="ECO:0007669"/>
    <property type="project" value="TreeGrafter"/>
</dbReference>
<keyword evidence="4" id="KW-1185">Reference proteome</keyword>
<comment type="caution">
    <text evidence="3">The sequence shown here is derived from an EMBL/GenBank/DDBJ whole genome shotgun (WGS) entry which is preliminary data.</text>
</comment>
<evidence type="ECO:0000259" key="2">
    <source>
        <dbReference type="Pfam" id="PF03959"/>
    </source>
</evidence>
<proteinExistence type="predicted"/>
<organism evidence="3 4">
    <name type="scientific">Diplogelasinospora grovesii</name>
    <dbReference type="NCBI Taxonomy" id="303347"/>
    <lineage>
        <taxon>Eukaryota</taxon>
        <taxon>Fungi</taxon>
        <taxon>Dikarya</taxon>
        <taxon>Ascomycota</taxon>
        <taxon>Pezizomycotina</taxon>
        <taxon>Sordariomycetes</taxon>
        <taxon>Sordariomycetidae</taxon>
        <taxon>Sordariales</taxon>
        <taxon>Diplogelasinosporaceae</taxon>
        <taxon>Diplogelasinospora</taxon>
    </lineage>
</organism>
<dbReference type="Gene3D" id="3.40.50.1820">
    <property type="entry name" value="alpha/beta hydrolase"/>
    <property type="match status" value="1"/>
</dbReference>
<accession>A0AAN6NHB6</accession>
<evidence type="ECO:0000313" key="3">
    <source>
        <dbReference type="EMBL" id="KAK3944818.1"/>
    </source>
</evidence>
<feature type="domain" description="Serine hydrolase" evidence="2">
    <location>
        <begin position="2"/>
        <end position="257"/>
    </location>
</feature>
<dbReference type="AlphaFoldDB" id="A0AAN6NHB6"/>
<dbReference type="EMBL" id="MU853757">
    <property type="protein sequence ID" value="KAK3944818.1"/>
    <property type="molecule type" value="Genomic_DNA"/>
</dbReference>
<dbReference type="PANTHER" id="PTHR48070">
    <property type="entry name" value="ESTERASE OVCA2"/>
    <property type="match status" value="1"/>
</dbReference>
<dbReference type="GO" id="GO:0005737">
    <property type="term" value="C:cytoplasm"/>
    <property type="evidence" value="ECO:0007669"/>
    <property type="project" value="TreeGrafter"/>
</dbReference>
<reference evidence="4" key="1">
    <citation type="journal article" date="2023" name="Mol. Phylogenet. Evol.">
        <title>Genome-scale phylogeny and comparative genomics of the fungal order Sordariales.</title>
        <authorList>
            <person name="Hensen N."/>
            <person name="Bonometti L."/>
            <person name="Westerberg I."/>
            <person name="Brannstrom I.O."/>
            <person name="Guillou S."/>
            <person name="Cros-Aarteil S."/>
            <person name="Calhoun S."/>
            <person name="Haridas S."/>
            <person name="Kuo A."/>
            <person name="Mondo S."/>
            <person name="Pangilinan J."/>
            <person name="Riley R."/>
            <person name="LaButti K."/>
            <person name="Andreopoulos B."/>
            <person name="Lipzen A."/>
            <person name="Chen C."/>
            <person name="Yan M."/>
            <person name="Daum C."/>
            <person name="Ng V."/>
            <person name="Clum A."/>
            <person name="Steindorff A."/>
            <person name="Ohm R.A."/>
            <person name="Martin F."/>
            <person name="Silar P."/>
            <person name="Natvig D.O."/>
            <person name="Lalanne C."/>
            <person name="Gautier V."/>
            <person name="Ament-Velasquez S.L."/>
            <person name="Kruys A."/>
            <person name="Hutchinson M.I."/>
            <person name="Powell A.J."/>
            <person name="Barry K."/>
            <person name="Miller A.N."/>
            <person name="Grigoriev I.V."/>
            <person name="Debuchy R."/>
            <person name="Gladieux P."/>
            <person name="Hiltunen Thoren M."/>
            <person name="Johannesson H."/>
        </authorList>
    </citation>
    <scope>NUCLEOTIDE SEQUENCE [LARGE SCALE GENOMIC DNA]</scope>
    <source>
        <strain evidence="4">CBS 340.73</strain>
    </source>
</reference>
<dbReference type="Pfam" id="PF03959">
    <property type="entry name" value="FSH1"/>
    <property type="match status" value="1"/>
</dbReference>
<dbReference type="PANTHER" id="PTHR48070:SF7">
    <property type="entry name" value="SERINE HYDROLASE FSH DOMAIN-CONTAINING PROTEIN-RELATED"/>
    <property type="match status" value="1"/>
</dbReference>
<dbReference type="GO" id="GO:0019748">
    <property type="term" value="P:secondary metabolic process"/>
    <property type="evidence" value="ECO:0007669"/>
    <property type="project" value="TreeGrafter"/>
</dbReference>
<dbReference type="SUPFAM" id="SSF53474">
    <property type="entry name" value="alpha/beta-Hydrolases"/>
    <property type="match status" value="1"/>
</dbReference>
<dbReference type="InterPro" id="IPR050593">
    <property type="entry name" value="LovG"/>
</dbReference>
<dbReference type="InterPro" id="IPR005645">
    <property type="entry name" value="FSH-like_dom"/>
</dbReference>
<evidence type="ECO:0000256" key="1">
    <source>
        <dbReference type="ARBA" id="ARBA00022801"/>
    </source>
</evidence>
<gene>
    <name evidence="3" type="ORF">QBC46DRAFT_373301</name>
</gene>
<keyword evidence="1 3" id="KW-0378">Hydrolase</keyword>
<dbReference type="Proteomes" id="UP001303473">
    <property type="component" value="Unassembled WGS sequence"/>
</dbReference>
<sequence>MRVLGLHGAGTSAYIFKSQTVAFRSKLPPSWSFDFIDAPFPAASAPGVNVLFDSAHYSWFARPTVNAIRGAHQHLLDYLSENGPYDLVICFSQGCALIASFLLYHAREAPDEPLPFKAAVFICGGLPLPVLDDLGVDVSARAREINEQTVTLLKSRAGALTELAQNPDRIEKGVGLWDNTDGLVHDPDTLPDPRTEDVFGLDYTRMPGDLRIKIPTVHIYGAKDPRWPASIQLAYFCEETRRKMYDHQGGHDIPRSTGVSLKIAGLMEELGRMITS</sequence>
<dbReference type="GO" id="GO:0016787">
    <property type="term" value="F:hydrolase activity"/>
    <property type="evidence" value="ECO:0007669"/>
    <property type="project" value="UniProtKB-KW"/>
</dbReference>
<dbReference type="InterPro" id="IPR029058">
    <property type="entry name" value="AB_hydrolase_fold"/>
</dbReference>